<feature type="domain" description="Sialate O-acetylesterase" evidence="4">
    <location>
        <begin position="133"/>
        <end position="351"/>
    </location>
</feature>
<feature type="signal peptide" evidence="3">
    <location>
        <begin position="1"/>
        <end position="23"/>
    </location>
</feature>
<dbReference type="EMBL" id="BOML01000013">
    <property type="protein sequence ID" value="GIE00155.1"/>
    <property type="molecule type" value="Genomic_DNA"/>
</dbReference>
<keyword evidence="3" id="KW-0732">Signal</keyword>
<feature type="chain" id="PRO_5046652638" description="Sialate O-acetylesterase domain-containing protein" evidence="3">
    <location>
        <begin position="24"/>
        <end position="492"/>
    </location>
</feature>
<dbReference type="Gene3D" id="3.40.50.1110">
    <property type="entry name" value="SGNH hydrolase"/>
    <property type="match status" value="1"/>
</dbReference>
<dbReference type="PROSITE" id="PS51257">
    <property type="entry name" value="PROKAR_LIPOPROTEIN"/>
    <property type="match status" value="1"/>
</dbReference>
<gene>
    <name evidence="5" type="ORF">Adu01nite_15050</name>
</gene>
<dbReference type="RefSeq" id="WP_203725788.1">
    <property type="nucleotide sequence ID" value="NZ_BAAATX010000002.1"/>
</dbReference>
<dbReference type="InterPro" id="IPR036514">
    <property type="entry name" value="SGNH_hydro_sf"/>
</dbReference>
<protein>
    <recommendedName>
        <fullName evidence="4">Sialate O-acetylesterase domain-containing protein</fullName>
    </recommendedName>
</protein>
<keyword evidence="6" id="KW-1185">Reference proteome</keyword>
<evidence type="ECO:0000256" key="1">
    <source>
        <dbReference type="ARBA" id="ARBA00022801"/>
    </source>
</evidence>
<name>A0ABQ3YRD9_9ACTN</name>
<evidence type="ECO:0000259" key="4">
    <source>
        <dbReference type="Pfam" id="PF03629"/>
    </source>
</evidence>
<evidence type="ECO:0000256" key="3">
    <source>
        <dbReference type="SAM" id="SignalP"/>
    </source>
</evidence>
<dbReference type="Pfam" id="PF03629">
    <property type="entry name" value="SASA"/>
    <property type="match status" value="1"/>
</dbReference>
<evidence type="ECO:0000256" key="2">
    <source>
        <dbReference type="SAM" id="MobiDB-lite"/>
    </source>
</evidence>
<accession>A0ABQ3YRD9</accession>
<dbReference type="SUPFAM" id="SSF52266">
    <property type="entry name" value="SGNH hydrolase"/>
    <property type="match status" value="1"/>
</dbReference>
<keyword evidence="1" id="KW-0378">Hydrolase</keyword>
<dbReference type="Proteomes" id="UP000637628">
    <property type="component" value="Unassembled WGS sequence"/>
</dbReference>
<evidence type="ECO:0000313" key="6">
    <source>
        <dbReference type="Proteomes" id="UP000637628"/>
    </source>
</evidence>
<reference evidence="5 6" key="1">
    <citation type="submission" date="2021-01" db="EMBL/GenBank/DDBJ databases">
        <title>Whole genome shotgun sequence of Actinoplanes durhamensis NBRC 14914.</title>
        <authorList>
            <person name="Komaki H."/>
            <person name="Tamura T."/>
        </authorList>
    </citation>
    <scope>NUCLEOTIDE SEQUENCE [LARGE SCALE GENOMIC DNA]</scope>
    <source>
        <strain evidence="5 6">NBRC 14914</strain>
    </source>
</reference>
<evidence type="ECO:0000313" key="5">
    <source>
        <dbReference type="EMBL" id="GIE00155.1"/>
    </source>
</evidence>
<sequence>MRSLRTTVAFVVLMACVAVISSAATPSSDAAAGPALTLSRSPGAHALYPRDPATNRATVAVAGTAAGAADSFRADLTRDSDGALISSVAAGGPSFSLSLQLPAGLESYTVSLYVIAGRTATLHASWPDLVAGDAFVVSGQSNAAAAKRFDRDPRNPADTSNSSAPDRSRWIRTFGSSTDDPAGSAADGGWRQADGDAYQAPGAVGQYALRLGRRIVDTYGIPVALLNGAHDAQPIGFFQRDDADPRDPDTNYGRLLDRAARAGLQDRIRGILWYQGESDNEDAVAQSTGFARLLAGWRTDYTGAEHIYVHQIRNGCLSWFRKLLPAYAEREAQRRYADTLGVTVLSTNGIDGQGPDRCHYYYAGGYATLADHDFLAIARDYYGGSPVATEAPNPRAAWFANPARTEITIALRNATDAIRADPGVAKNFLVNDRRVGMTVTARPGFLTLHLKKPVAALVVNVSYVGHPGAGPWVANANRIGLLSFYRLPVGVV</sequence>
<proteinExistence type="predicted"/>
<comment type="caution">
    <text evidence="5">The sequence shown here is derived from an EMBL/GenBank/DDBJ whole genome shotgun (WGS) entry which is preliminary data.</text>
</comment>
<organism evidence="5 6">
    <name type="scientific">Paractinoplanes durhamensis</name>
    <dbReference type="NCBI Taxonomy" id="113563"/>
    <lineage>
        <taxon>Bacteria</taxon>
        <taxon>Bacillati</taxon>
        <taxon>Actinomycetota</taxon>
        <taxon>Actinomycetes</taxon>
        <taxon>Micromonosporales</taxon>
        <taxon>Micromonosporaceae</taxon>
        <taxon>Paractinoplanes</taxon>
    </lineage>
</organism>
<dbReference type="InterPro" id="IPR005181">
    <property type="entry name" value="SASA"/>
</dbReference>
<feature type="region of interest" description="Disordered" evidence="2">
    <location>
        <begin position="145"/>
        <end position="193"/>
    </location>
</feature>